<comment type="caution">
    <text evidence="2">The sequence shown here is derived from an EMBL/GenBank/DDBJ whole genome shotgun (WGS) entry which is preliminary data.</text>
</comment>
<accession>A0A699GV36</accession>
<evidence type="ECO:0000313" key="2">
    <source>
        <dbReference type="EMBL" id="GEV45920.1"/>
    </source>
</evidence>
<feature type="compositionally biased region" description="Basic and acidic residues" evidence="1">
    <location>
        <begin position="106"/>
        <end position="118"/>
    </location>
</feature>
<gene>
    <name evidence="2" type="ORF">Tci_117897</name>
</gene>
<evidence type="ECO:0000256" key="1">
    <source>
        <dbReference type="SAM" id="MobiDB-lite"/>
    </source>
</evidence>
<dbReference type="AlphaFoldDB" id="A0A699GV36"/>
<sequence>MRLPLLDGGASRPYRTQSNVVHNMLTTRKRVHPFPAPTHSSSSVSTEPSRKRCRSHTVDFALIRADSLPPHKRMRDPSSTYCHEVSVEVSTEMDIEDSIKVGAEGDNERDTKDSHESDTESDIDSDILANIEADITAEAASAVVANTATDVVAAVEGVRDDEAEDDFESGTRGTVEIEIDVVTKPEVPDDIHVPTIAEFGSRETFEIVLDVVIQQLYDHMLEFLTQGFLDIEEEHTTQEVRTLADEIERRLDCMIGSLLRHDGFQETGTFAMRRLGYRP</sequence>
<name>A0A699GV36_TANCI</name>
<proteinExistence type="predicted"/>
<feature type="region of interest" description="Disordered" evidence="1">
    <location>
        <begin position="29"/>
        <end position="51"/>
    </location>
</feature>
<dbReference type="EMBL" id="BKCJ010024128">
    <property type="protein sequence ID" value="GEV45920.1"/>
    <property type="molecule type" value="Genomic_DNA"/>
</dbReference>
<feature type="region of interest" description="Disordered" evidence="1">
    <location>
        <begin position="93"/>
        <end position="125"/>
    </location>
</feature>
<organism evidence="2">
    <name type="scientific">Tanacetum cinerariifolium</name>
    <name type="common">Dalmatian daisy</name>
    <name type="synonym">Chrysanthemum cinerariifolium</name>
    <dbReference type="NCBI Taxonomy" id="118510"/>
    <lineage>
        <taxon>Eukaryota</taxon>
        <taxon>Viridiplantae</taxon>
        <taxon>Streptophyta</taxon>
        <taxon>Embryophyta</taxon>
        <taxon>Tracheophyta</taxon>
        <taxon>Spermatophyta</taxon>
        <taxon>Magnoliopsida</taxon>
        <taxon>eudicotyledons</taxon>
        <taxon>Gunneridae</taxon>
        <taxon>Pentapetalae</taxon>
        <taxon>asterids</taxon>
        <taxon>campanulids</taxon>
        <taxon>Asterales</taxon>
        <taxon>Asteraceae</taxon>
        <taxon>Asteroideae</taxon>
        <taxon>Anthemideae</taxon>
        <taxon>Anthemidinae</taxon>
        <taxon>Tanacetum</taxon>
    </lineage>
</organism>
<protein>
    <submittedName>
        <fullName evidence="2">Uncharacterized protein</fullName>
    </submittedName>
</protein>
<reference evidence="2" key="1">
    <citation type="journal article" date="2019" name="Sci. Rep.">
        <title>Draft genome of Tanacetum cinerariifolium, the natural source of mosquito coil.</title>
        <authorList>
            <person name="Yamashiro T."/>
            <person name="Shiraishi A."/>
            <person name="Satake H."/>
            <person name="Nakayama K."/>
        </authorList>
    </citation>
    <scope>NUCLEOTIDE SEQUENCE</scope>
</reference>